<sequence length="188" mass="22517">MNEDKVEFKLNVREENKRQSFTLCMLFAFLIVSSIIFLFVDVDDPSVETQGIARQWGEAELSNNESMKYILLSDSEKMKYVDMISETNKEEQPTYSFKELDQFEYRINKKEYIYKLHYYKMKSCGECQKDVWVSVKKEDAGWFVSHTNYSESKAEKKIRNVQREQIPTSEKQEKELEENKSFIMKWLN</sequence>
<keyword evidence="1" id="KW-1133">Transmembrane helix</keyword>
<comment type="caution">
    <text evidence="2">The sequence shown here is derived from an EMBL/GenBank/DDBJ whole genome shotgun (WGS) entry which is preliminary data.</text>
</comment>
<dbReference type="Proteomes" id="UP000603641">
    <property type="component" value="Unassembled WGS sequence"/>
</dbReference>
<feature type="transmembrane region" description="Helical" evidence="1">
    <location>
        <begin position="21"/>
        <end position="40"/>
    </location>
</feature>
<proteinExistence type="predicted"/>
<organism evidence="2 3">
    <name type="scientific">Fictibacillus norfolkensis</name>
    <dbReference type="NCBI Taxonomy" id="2762233"/>
    <lineage>
        <taxon>Bacteria</taxon>
        <taxon>Bacillati</taxon>
        <taxon>Bacillota</taxon>
        <taxon>Bacilli</taxon>
        <taxon>Bacillales</taxon>
        <taxon>Fictibacillaceae</taxon>
        <taxon>Fictibacillus</taxon>
    </lineage>
</organism>
<name>A0ABR8SIU8_9BACL</name>
<evidence type="ECO:0000256" key="1">
    <source>
        <dbReference type="SAM" id="Phobius"/>
    </source>
</evidence>
<protein>
    <recommendedName>
        <fullName evidence="4">DUF4829 domain-containing protein</fullName>
    </recommendedName>
</protein>
<reference evidence="2 3" key="1">
    <citation type="submission" date="2020-08" db="EMBL/GenBank/DDBJ databases">
        <title>A Genomic Blueprint of the Chicken Gut Microbiome.</title>
        <authorList>
            <person name="Gilroy R."/>
            <person name="Ravi A."/>
            <person name="Getino M."/>
            <person name="Pursley I."/>
            <person name="Horton D.L."/>
            <person name="Alikhan N.-F."/>
            <person name="Baker D."/>
            <person name="Gharbi K."/>
            <person name="Hall N."/>
            <person name="Watson M."/>
            <person name="Adriaenssens E.M."/>
            <person name="Foster-Nyarko E."/>
            <person name="Jarju S."/>
            <person name="Secka A."/>
            <person name="Antonio M."/>
            <person name="Oren A."/>
            <person name="Chaudhuri R."/>
            <person name="La Ragione R.M."/>
            <person name="Hildebrand F."/>
            <person name="Pallen M.J."/>
        </authorList>
    </citation>
    <scope>NUCLEOTIDE SEQUENCE [LARGE SCALE GENOMIC DNA]</scope>
    <source>
        <strain evidence="2 3">Sa2CUA10</strain>
    </source>
</reference>
<keyword evidence="3" id="KW-1185">Reference proteome</keyword>
<keyword evidence="1" id="KW-0472">Membrane</keyword>
<evidence type="ECO:0000313" key="3">
    <source>
        <dbReference type="Proteomes" id="UP000603641"/>
    </source>
</evidence>
<dbReference type="EMBL" id="JACSQM010000002">
    <property type="protein sequence ID" value="MBD7963395.1"/>
    <property type="molecule type" value="Genomic_DNA"/>
</dbReference>
<accession>A0ABR8SIU8</accession>
<evidence type="ECO:0000313" key="2">
    <source>
        <dbReference type="EMBL" id="MBD7963395.1"/>
    </source>
</evidence>
<keyword evidence="1" id="KW-0812">Transmembrane</keyword>
<evidence type="ECO:0008006" key="4">
    <source>
        <dbReference type="Google" id="ProtNLM"/>
    </source>
</evidence>
<dbReference type="RefSeq" id="WP_191752800.1">
    <property type="nucleotide sequence ID" value="NZ_JACSQM010000002.1"/>
</dbReference>
<gene>
    <name evidence="2" type="ORF">H9648_04935</name>
</gene>